<proteinExistence type="predicted"/>
<protein>
    <recommendedName>
        <fullName evidence="4">Glycosyl hydrolase-like 10 domain-containing protein</fullName>
    </recommendedName>
</protein>
<comment type="caution">
    <text evidence="2">The sequence shown here is derived from an EMBL/GenBank/DDBJ whole genome shotgun (WGS) entry which is preliminary data.</text>
</comment>
<evidence type="ECO:0000256" key="1">
    <source>
        <dbReference type="SAM" id="MobiDB-lite"/>
    </source>
</evidence>
<evidence type="ECO:0008006" key="4">
    <source>
        <dbReference type="Google" id="ProtNLM"/>
    </source>
</evidence>
<dbReference type="AlphaFoldDB" id="A0A368JUY0"/>
<organism evidence="2 3">
    <name type="scientific">Larkinella punicea</name>
    <dbReference type="NCBI Taxonomy" id="2315727"/>
    <lineage>
        <taxon>Bacteria</taxon>
        <taxon>Pseudomonadati</taxon>
        <taxon>Bacteroidota</taxon>
        <taxon>Cytophagia</taxon>
        <taxon>Cytophagales</taxon>
        <taxon>Spirosomataceae</taxon>
        <taxon>Larkinella</taxon>
    </lineage>
</organism>
<sequence length="615" mass="69408">MKSEKVKTRRDFLRAGLISATAVPVLPNLLEDSSDNGPFSPTDEQQTTPPKKPVLDKHRNLFNGDTCVYFYNPELWQPEDYSLKTVANPRTGKMGTKPVAVGGPFKAKAIHRYVDLLADNGIDTFVINANANRAWYPSKKIPSILDGYKRGDRDYFRGHAVCQGITEPEAVEEFLDNFTRFMNRYQDLIDAGVDWLAETSKACRRRKISPWVSIRMNDMHGSRNVEGSFFNLPLFKKEEMRLKHASYGLQNAQDRIGLNYEKPEVRALMFEQIREVVEDYDYEGLELDWWRQPLCCEPGASPETIAMMNDWFRQIRALTQRQAKKTGKPYPFGMRIPGALDQLKAIGVDVVTLCQDGTLDFVIPAGFWATTWDMPHDEFRKRLGDRVTIYGSVDDGANSLPTQNESGTVKERMRYISASPEIVRANAAAKLAMGAQGIEWFNFFCTDQPLIPGIRSDYTALRDIDKLDFLRGKTKHYCFSTAGAFFNPTPFELPAQLPASIGPFAQRSFQLAMCAEPADQNLELLVQVVLKAGEKPTYLPVSINGCWPNLKNESTDKLLRPCGSLTHLTNDHVGYTYRFPVSLITDGWNKIVVENQSKEPITLAALEIAVLSKTV</sequence>
<accession>A0A368JUY0</accession>
<dbReference type="Proteomes" id="UP000253383">
    <property type="component" value="Unassembled WGS sequence"/>
</dbReference>
<name>A0A368JUY0_9BACT</name>
<gene>
    <name evidence="2" type="ORF">DUE52_02640</name>
</gene>
<dbReference type="OrthoDB" id="906017at2"/>
<dbReference type="RefSeq" id="WP_114404395.1">
    <property type="nucleotide sequence ID" value="NZ_QOWE01000002.1"/>
</dbReference>
<feature type="compositionally biased region" description="Polar residues" evidence="1">
    <location>
        <begin position="35"/>
        <end position="49"/>
    </location>
</feature>
<evidence type="ECO:0000313" key="3">
    <source>
        <dbReference type="Proteomes" id="UP000253383"/>
    </source>
</evidence>
<dbReference type="SUPFAM" id="SSF51445">
    <property type="entry name" value="(Trans)glycosidases"/>
    <property type="match status" value="1"/>
</dbReference>
<dbReference type="InterPro" id="IPR017853">
    <property type="entry name" value="GH"/>
</dbReference>
<feature type="region of interest" description="Disordered" evidence="1">
    <location>
        <begin position="28"/>
        <end position="57"/>
    </location>
</feature>
<reference evidence="2 3" key="1">
    <citation type="submission" date="2018-07" db="EMBL/GenBank/DDBJ databases">
        <title>Genome analysis of Larkinella rosea.</title>
        <authorList>
            <person name="Zhou Z."/>
            <person name="Wang G."/>
        </authorList>
    </citation>
    <scope>NUCLEOTIDE SEQUENCE [LARGE SCALE GENOMIC DNA]</scope>
    <source>
        <strain evidence="3">zzj9</strain>
    </source>
</reference>
<dbReference type="EMBL" id="QOWE01000002">
    <property type="protein sequence ID" value="RCR71165.1"/>
    <property type="molecule type" value="Genomic_DNA"/>
</dbReference>
<evidence type="ECO:0000313" key="2">
    <source>
        <dbReference type="EMBL" id="RCR71165.1"/>
    </source>
</evidence>
<keyword evidence="3" id="KW-1185">Reference proteome</keyword>